<dbReference type="InterPro" id="IPR005123">
    <property type="entry name" value="Oxoglu/Fe-dep_dioxygenase_dom"/>
</dbReference>
<dbReference type="PROSITE" id="PS51471">
    <property type="entry name" value="FE2OG_OXY"/>
    <property type="match status" value="1"/>
</dbReference>
<keyword evidence="1" id="KW-0479">Metal-binding</keyword>
<evidence type="ECO:0000256" key="2">
    <source>
        <dbReference type="SAM" id="MobiDB-lite"/>
    </source>
</evidence>
<dbReference type="OrthoDB" id="47434at2759"/>
<feature type="compositionally biased region" description="Low complexity" evidence="2">
    <location>
        <begin position="1"/>
        <end position="10"/>
    </location>
</feature>
<dbReference type="EMBL" id="CAACVS010000288">
    <property type="protein sequence ID" value="VEU40531.1"/>
    <property type="molecule type" value="Genomic_DNA"/>
</dbReference>
<feature type="region of interest" description="Disordered" evidence="2">
    <location>
        <begin position="1"/>
        <end position="91"/>
    </location>
</feature>
<evidence type="ECO:0000313" key="4">
    <source>
        <dbReference type="EMBL" id="VEU40531.1"/>
    </source>
</evidence>
<dbReference type="Gene3D" id="2.60.120.590">
    <property type="entry name" value="Alpha-ketoglutarate-dependent dioxygenase AlkB-like"/>
    <property type="match status" value="1"/>
</dbReference>
<dbReference type="AlphaFoldDB" id="A0A448ZEZ0"/>
<keyword evidence="1" id="KW-0560">Oxidoreductase</keyword>
<reference evidence="4 5" key="1">
    <citation type="submission" date="2019-01" db="EMBL/GenBank/DDBJ databases">
        <authorList>
            <person name="Ferrante I. M."/>
        </authorList>
    </citation>
    <scope>NUCLEOTIDE SEQUENCE [LARGE SCALE GENOMIC DNA]</scope>
    <source>
        <strain evidence="4 5">B856</strain>
    </source>
</reference>
<dbReference type="InterPro" id="IPR037151">
    <property type="entry name" value="AlkB-like_sf"/>
</dbReference>
<evidence type="ECO:0000313" key="5">
    <source>
        <dbReference type="Proteomes" id="UP000291116"/>
    </source>
</evidence>
<dbReference type="GO" id="GO:0046872">
    <property type="term" value="F:metal ion binding"/>
    <property type="evidence" value="ECO:0007669"/>
    <property type="project" value="UniProtKB-KW"/>
</dbReference>
<proteinExistence type="inferred from homology"/>
<comment type="similarity">
    <text evidence="1">Belongs to the iron/ascorbate-dependent oxidoreductase family.</text>
</comment>
<dbReference type="SUPFAM" id="SSF51197">
    <property type="entry name" value="Clavaminate synthase-like"/>
    <property type="match status" value="1"/>
</dbReference>
<organism evidence="4 5">
    <name type="scientific">Pseudo-nitzschia multistriata</name>
    <dbReference type="NCBI Taxonomy" id="183589"/>
    <lineage>
        <taxon>Eukaryota</taxon>
        <taxon>Sar</taxon>
        <taxon>Stramenopiles</taxon>
        <taxon>Ochrophyta</taxon>
        <taxon>Bacillariophyta</taxon>
        <taxon>Bacillariophyceae</taxon>
        <taxon>Bacillariophycidae</taxon>
        <taxon>Bacillariales</taxon>
        <taxon>Bacillariaceae</taxon>
        <taxon>Pseudo-nitzschia</taxon>
    </lineage>
</organism>
<keyword evidence="1" id="KW-0408">Iron</keyword>
<protein>
    <recommendedName>
        <fullName evidence="3">Fe2OG dioxygenase domain-containing protein</fullName>
    </recommendedName>
</protein>
<keyword evidence="5" id="KW-1185">Reference proteome</keyword>
<feature type="compositionally biased region" description="Pro residues" evidence="2">
    <location>
        <begin position="70"/>
        <end position="79"/>
    </location>
</feature>
<gene>
    <name evidence="4" type="ORF">PSNMU_V1.4_AUG-EV-PASAV3_0074200</name>
</gene>
<feature type="domain" description="Fe2OG dioxygenase" evidence="3">
    <location>
        <begin position="216"/>
        <end position="350"/>
    </location>
</feature>
<dbReference type="Proteomes" id="UP000291116">
    <property type="component" value="Unassembled WGS sequence"/>
</dbReference>
<dbReference type="GO" id="GO:0016491">
    <property type="term" value="F:oxidoreductase activity"/>
    <property type="evidence" value="ECO:0007669"/>
    <property type="project" value="UniProtKB-KW"/>
</dbReference>
<accession>A0A448ZEZ0</accession>
<feature type="compositionally biased region" description="Polar residues" evidence="2">
    <location>
        <begin position="34"/>
        <end position="46"/>
    </location>
</feature>
<name>A0A448ZEZ0_9STRA</name>
<evidence type="ECO:0000256" key="1">
    <source>
        <dbReference type="RuleBase" id="RU003682"/>
    </source>
</evidence>
<evidence type="ECO:0000259" key="3">
    <source>
        <dbReference type="PROSITE" id="PS51471"/>
    </source>
</evidence>
<sequence length="359" mass="38115">MLANADAGTHQAGGTGAGADATPSGLEPTPAPWRTNSTLKRPNNASPVDRYAPRRQIHKTDTRVPLTTNEPPPLPPATLPRPTGTMDPDGGRINDPPGAVPDGFSVSENAVPEESWERIRSYLGLRIDQSGRGLRIEGPGASGIPWESTPFPQNRPVAQFGFRYDYEKSAVAAGIGAGEAPIPGVPELFRELLLQPYYDETDAAGKGGEDGADENGFSQCIVNVYLPAAPEHAAGNPPPVVPPSINGSGGSSIPWHVDDPAFGPVILVFSFGDARPLCMRLNHGENGGDRGKGRSHSCSDGAGSRSYSYFTAHPPHRSRYVLSEAARDRWEHSVPPGPGWRVSITFRTLARGSVAQTQP</sequence>